<dbReference type="OrthoDB" id="9813918at2"/>
<reference evidence="4" key="1">
    <citation type="submission" date="2017-02" db="EMBL/GenBank/DDBJ databases">
        <authorList>
            <person name="Varghese N."/>
            <person name="Submissions S."/>
        </authorList>
    </citation>
    <scope>NUCLEOTIDE SEQUENCE [LARGE SCALE GENOMIC DNA]</scope>
    <source>
        <strain evidence="4">DSM 22270</strain>
    </source>
</reference>
<dbReference type="GO" id="GO:0016791">
    <property type="term" value="F:phosphatase activity"/>
    <property type="evidence" value="ECO:0007669"/>
    <property type="project" value="TreeGrafter"/>
</dbReference>
<dbReference type="STRING" id="651661.SAMN05660293_05383"/>
<dbReference type="Pfam" id="PF12850">
    <property type="entry name" value="Metallophos_2"/>
    <property type="match status" value="1"/>
</dbReference>
<keyword evidence="4" id="KW-1185">Reference proteome</keyword>
<sequence>MRIALLSDIHANLPAFEAVLEDLEKRKPDAVYCLGDLVGYNVWPNQVIGLVRKHGIATISGNHDLKVSKIPPSVGGCSKEENSEYAYKLVGGKEREYLLTLPRHLRLEFLLNDQQLNMLLVHGSPRSINEYLMQKLPEGYMLELVKEFNADILCFGHSHKPYHRVINSGENGIDHFHHLINIGSVGKPKDGDARACYVLLTIDQTASIQIQNTVQVEFVRVEYDVEKAAQAVERSPLPDAFADNLRKAY</sequence>
<dbReference type="AlphaFoldDB" id="A0A1T5HE14"/>
<dbReference type="GO" id="GO:0005737">
    <property type="term" value="C:cytoplasm"/>
    <property type="evidence" value="ECO:0007669"/>
    <property type="project" value="TreeGrafter"/>
</dbReference>
<dbReference type="EMBL" id="FUZA01000012">
    <property type="protein sequence ID" value="SKC18947.1"/>
    <property type="molecule type" value="Genomic_DNA"/>
</dbReference>
<dbReference type="PANTHER" id="PTHR42850">
    <property type="entry name" value="METALLOPHOSPHOESTERASE"/>
    <property type="match status" value="1"/>
</dbReference>
<evidence type="ECO:0000259" key="2">
    <source>
        <dbReference type="Pfam" id="PF12850"/>
    </source>
</evidence>
<dbReference type="InterPro" id="IPR029052">
    <property type="entry name" value="Metallo-depent_PP-like"/>
</dbReference>
<accession>A0A1T5HE14</accession>
<comment type="similarity">
    <text evidence="1">Belongs to the metallophosphoesterase superfamily. YfcE family.</text>
</comment>
<feature type="domain" description="Calcineurin-like phosphoesterase" evidence="2">
    <location>
        <begin position="1"/>
        <end position="204"/>
    </location>
</feature>
<evidence type="ECO:0000256" key="1">
    <source>
        <dbReference type="ARBA" id="ARBA00008950"/>
    </source>
</evidence>
<dbReference type="InterPro" id="IPR050126">
    <property type="entry name" value="Ap4A_hydrolase"/>
</dbReference>
<dbReference type="InterPro" id="IPR024654">
    <property type="entry name" value="Calcineurin-like_PHP_lpxH"/>
</dbReference>
<dbReference type="PANTHER" id="PTHR42850:SF2">
    <property type="entry name" value="BLL5683 PROTEIN"/>
    <property type="match status" value="1"/>
</dbReference>
<name>A0A1T5HE14_9BACT</name>
<dbReference type="InterPro" id="IPR011152">
    <property type="entry name" value="Pesterase_MJ0912"/>
</dbReference>
<organism evidence="3 4">
    <name type="scientific">Dyadobacter psychrophilus</name>
    <dbReference type="NCBI Taxonomy" id="651661"/>
    <lineage>
        <taxon>Bacteria</taxon>
        <taxon>Pseudomonadati</taxon>
        <taxon>Bacteroidota</taxon>
        <taxon>Cytophagia</taxon>
        <taxon>Cytophagales</taxon>
        <taxon>Spirosomataceae</taxon>
        <taxon>Dyadobacter</taxon>
    </lineage>
</organism>
<dbReference type="SUPFAM" id="SSF56300">
    <property type="entry name" value="Metallo-dependent phosphatases"/>
    <property type="match status" value="1"/>
</dbReference>
<dbReference type="Gene3D" id="3.60.21.10">
    <property type="match status" value="1"/>
</dbReference>
<dbReference type="CDD" id="cd00838">
    <property type="entry name" value="MPP_superfamily"/>
    <property type="match status" value="1"/>
</dbReference>
<evidence type="ECO:0000313" key="4">
    <source>
        <dbReference type="Proteomes" id="UP000190897"/>
    </source>
</evidence>
<dbReference type="PIRSF" id="PIRSF000883">
    <property type="entry name" value="Pesterase_MJ0912"/>
    <property type="match status" value="1"/>
</dbReference>
<dbReference type="RefSeq" id="WP_082217811.1">
    <property type="nucleotide sequence ID" value="NZ_FUZA01000012.1"/>
</dbReference>
<proteinExistence type="inferred from homology"/>
<evidence type="ECO:0000313" key="3">
    <source>
        <dbReference type="EMBL" id="SKC18947.1"/>
    </source>
</evidence>
<dbReference type="Proteomes" id="UP000190897">
    <property type="component" value="Unassembled WGS sequence"/>
</dbReference>
<protein>
    <submittedName>
        <fullName evidence="3">Phosphoesterase, MJ0936 family</fullName>
    </submittedName>
</protein>
<gene>
    <name evidence="3" type="ORF">SAMN05660293_05383</name>
</gene>